<dbReference type="Proteomes" id="UP001595752">
    <property type="component" value="Unassembled WGS sequence"/>
</dbReference>
<feature type="signal peptide" evidence="7">
    <location>
        <begin position="1"/>
        <end position="20"/>
    </location>
</feature>
<evidence type="ECO:0000313" key="10">
    <source>
        <dbReference type="Proteomes" id="UP001595752"/>
    </source>
</evidence>
<keyword evidence="3 7" id="KW-0732">Signal</keyword>
<dbReference type="InterPro" id="IPR036909">
    <property type="entry name" value="Cyt_c-like_dom_sf"/>
</dbReference>
<dbReference type="InterPro" id="IPR019405">
    <property type="entry name" value="Lactonase_7-beta_prop"/>
</dbReference>
<dbReference type="InterPro" id="IPR051200">
    <property type="entry name" value="Host-pathogen_enzymatic-act"/>
</dbReference>
<organism evidence="9 10">
    <name type="scientific">Bacillus songklensis</name>
    <dbReference type="NCBI Taxonomy" id="1069116"/>
    <lineage>
        <taxon>Bacteria</taxon>
        <taxon>Bacillati</taxon>
        <taxon>Bacillota</taxon>
        <taxon>Bacilli</taxon>
        <taxon>Bacillales</taxon>
        <taxon>Bacillaceae</taxon>
        <taxon>Bacillus</taxon>
    </lineage>
</organism>
<evidence type="ECO:0000256" key="5">
    <source>
        <dbReference type="PROSITE-ProRule" id="PRU00433"/>
    </source>
</evidence>
<dbReference type="Gene3D" id="2.130.10.10">
    <property type="entry name" value="YVTN repeat-like/Quinoprotein amine dehydrogenase"/>
    <property type="match status" value="1"/>
</dbReference>
<evidence type="ECO:0000313" key="9">
    <source>
        <dbReference type="EMBL" id="MFC3882176.1"/>
    </source>
</evidence>
<keyword evidence="4 5" id="KW-0408">Iron</keyword>
<dbReference type="InterPro" id="IPR011964">
    <property type="entry name" value="YVTN_b-propeller_repeat"/>
</dbReference>
<dbReference type="SUPFAM" id="SSF46626">
    <property type="entry name" value="Cytochrome c"/>
    <property type="match status" value="1"/>
</dbReference>
<dbReference type="SUPFAM" id="SSF75011">
    <property type="entry name" value="3-carboxy-cis,cis-mucoante lactonizing enzyme"/>
    <property type="match status" value="1"/>
</dbReference>
<dbReference type="InterPro" id="IPR048433">
    <property type="entry name" value="YNCE-like_beta-prop"/>
</dbReference>
<dbReference type="PROSITE" id="PS51257">
    <property type="entry name" value="PROKAR_LIPOPROTEIN"/>
    <property type="match status" value="1"/>
</dbReference>
<evidence type="ECO:0000256" key="4">
    <source>
        <dbReference type="ARBA" id="ARBA00023004"/>
    </source>
</evidence>
<evidence type="ECO:0000256" key="2">
    <source>
        <dbReference type="ARBA" id="ARBA00022723"/>
    </source>
</evidence>
<dbReference type="Pfam" id="PF10282">
    <property type="entry name" value="Lactonase"/>
    <property type="match status" value="1"/>
</dbReference>
<evidence type="ECO:0000259" key="8">
    <source>
        <dbReference type="PROSITE" id="PS51007"/>
    </source>
</evidence>
<evidence type="ECO:0000256" key="3">
    <source>
        <dbReference type="ARBA" id="ARBA00022729"/>
    </source>
</evidence>
<evidence type="ECO:0000256" key="7">
    <source>
        <dbReference type="SAM" id="SignalP"/>
    </source>
</evidence>
<dbReference type="PANTHER" id="PTHR47197">
    <property type="entry name" value="PROTEIN NIRF"/>
    <property type="match status" value="1"/>
</dbReference>
<keyword evidence="2 5" id="KW-0479">Metal-binding</keyword>
<dbReference type="EMBL" id="JBHRZT010000007">
    <property type="protein sequence ID" value="MFC3882176.1"/>
    <property type="molecule type" value="Genomic_DNA"/>
</dbReference>
<name>A0ABV8AW24_9BACI</name>
<feature type="region of interest" description="Disordered" evidence="6">
    <location>
        <begin position="578"/>
        <end position="602"/>
    </location>
</feature>
<evidence type="ECO:0000256" key="1">
    <source>
        <dbReference type="ARBA" id="ARBA00022617"/>
    </source>
</evidence>
<dbReference type="PROSITE" id="PS51007">
    <property type="entry name" value="CYTC"/>
    <property type="match status" value="2"/>
</dbReference>
<dbReference type="Gene3D" id="1.10.760.10">
    <property type="entry name" value="Cytochrome c-like domain"/>
    <property type="match status" value="2"/>
</dbReference>
<gene>
    <name evidence="9" type="ORF">ACFOU2_01005</name>
</gene>
<sequence>MKWKRLLQLTILSAATIVVASCQHEQAVTIKQLVRDHAAHSDNMLLNDKGDTLYVANMDINTVSILDAKTKKVQAEVSVGKEPRQLALSPDDQYVYVSCLYDNQVDVISTKEKKVVDSIEVGIQPYGLVTSQNGDTLYVANYQSGTLSIIDTDERKEKKELKIGDRPRTVTITKDGKKLYVPHYLDGDISVIDTEKEKVTKTIKLAASPDQPDRKKSQGVPNTVEQFVISPDGKKAFVPHLLTNIDTPINFEETIFPAVSVIDLEKDEEIIDERKELFDEINIRDVKNENMIVSNPYDVAFQPDGSKAYVVMSGSEDLVVFDLTRGGNATQILRRIKGDNPRGIAISKDGQTLFVHNAMSHDLATIQTGGDSPYARVKMTGEPVKLIKKDPLPKDVREGKTIFYSANSDEFAASITGNNWMSCASCHADGDMNRLTLMTPKGPRNIPSNVVTTETGLFLWDGTRNEFADYIHTVQGEMGGMTELDPAKPMPEDVQHMYDLIFAFLQDPNSFPPPQSPYRQKDGRLTDTASQGEQLFNGKGNCLSCHGGEFFTDSPKAVNEEGKLTELNTNFLHDIGTGNKLDVPSKGDARGQYQNPRDGKKFDTPTLRGVWATAPYFHDGSAETIEEAIERHGNDSIPKLSKGEVTAIAEYVKSIE</sequence>
<accession>A0ABV8AW24</accession>
<evidence type="ECO:0000256" key="6">
    <source>
        <dbReference type="SAM" id="MobiDB-lite"/>
    </source>
</evidence>
<dbReference type="Pfam" id="PF21783">
    <property type="entry name" value="YNCE"/>
    <property type="match status" value="1"/>
</dbReference>
<dbReference type="InterPro" id="IPR015943">
    <property type="entry name" value="WD40/YVTN_repeat-like_dom_sf"/>
</dbReference>
<dbReference type="InterPro" id="IPR009056">
    <property type="entry name" value="Cyt_c-like_dom"/>
</dbReference>
<keyword evidence="10" id="KW-1185">Reference proteome</keyword>
<comment type="caution">
    <text evidence="9">The sequence shown here is derived from an EMBL/GenBank/DDBJ whole genome shotgun (WGS) entry which is preliminary data.</text>
</comment>
<protein>
    <submittedName>
        <fullName evidence="9">Beta-propeller fold lactonase family protein</fullName>
    </submittedName>
</protein>
<dbReference type="InterPro" id="IPR011045">
    <property type="entry name" value="N2O_reductase_N"/>
</dbReference>
<feature type="domain" description="Cytochrome c" evidence="8">
    <location>
        <begin position="394"/>
        <end position="505"/>
    </location>
</feature>
<reference evidence="10" key="1">
    <citation type="journal article" date="2019" name="Int. J. Syst. Evol. Microbiol.">
        <title>The Global Catalogue of Microorganisms (GCM) 10K type strain sequencing project: providing services to taxonomists for standard genome sequencing and annotation.</title>
        <authorList>
            <consortium name="The Broad Institute Genomics Platform"/>
            <consortium name="The Broad Institute Genome Sequencing Center for Infectious Disease"/>
            <person name="Wu L."/>
            <person name="Ma J."/>
        </authorList>
    </citation>
    <scope>NUCLEOTIDE SEQUENCE [LARGE SCALE GENOMIC DNA]</scope>
    <source>
        <strain evidence="10">CCUG 61889</strain>
    </source>
</reference>
<dbReference type="RefSeq" id="WP_377911405.1">
    <property type="nucleotide sequence ID" value="NZ_JBHRZT010000007.1"/>
</dbReference>
<keyword evidence="1 5" id="KW-0349">Heme</keyword>
<proteinExistence type="predicted"/>
<feature type="chain" id="PRO_5045416604" evidence="7">
    <location>
        <begin position="21"/>
        <end position="656"/>
    </location>
</feature>
<dbReference type="Pfam" id="PF21419">
    <property type="entry name" value="RoxA-like_Cyt-c"/>
    <property type="match status" value="1"/>
</dbReference>
<dbReference type="SUPFAM" id="SSF50974">
    <property type="entry name" value="Nitrous oxide reductase, N-terminal domain"/>
    <property type="match status" value="1"/>
</dbReference>
<dbReference type="PANTHER" id="PTHR47197:SF3">
    <property type="entry name" value="DIHYDRO-HEME D1 DEHYDROGENASE"/>
    <property type="match status" value="1"/>
</dbReference>
<feature type="domain" description="Cytochrome c" evidence="8">
    <location>
        <begin position="527"/>
        <end position="656"/>
    </location>
</feature>
<dbReference type="NCBIfam" id="TIGR02276">
    <property type="entry name" value="beta_rpt_yvtn"/>
    <property type="match status" value="4"/>
</dbReference>